<dbReference type="InterPro" id="IPR009078">
    <property type="entry name" value="Ferritin-like_SF"/>
</dbReference>
<evidence type="ECO:0000313" key="1">
    <source>
        <dbReference type="EMBL" id="SUZ85841.1"/>
    </source>
</evidence>
<dbReference type="GO" id="GO:0006400">
    <property type="term" value="P:tRNA modification"/>
    <property type="evidence" value="ECO:0007669"/>
    <property type="project" value="InterPro"/>
</dbReference>
<dbReference type="GO" id="GO:0045301">
    <property type="term" value="F:tRNA 2-(methylsulfanyl)-N(6)-isopentenyladenosine(37) hydroxylase activity"/>
    <property type="evidence" value="ECO:0007669"/>
    <property type="project" value="InterPro"/>
</dbReference>
<reference evidence="1" key="1">
    <citation type="submission" date="2018-05" db="EMBL/GenBank/DDBJ databases">
        <authorList>
            <person name="Lanie J.A."/>
            <person name="Ng W.-L."/>
            <person name="Kazmierczak K.M."/>
            <person name="Andrzejewski T.M."/>
            <person name="Davidsen T.M."/>
            <person name="Wayne K.J."/>
            <person name="Tettelin H."/>
            <person name="Glass J.I."/>
            <person name="Rusch D."/>
            <person name="Podicherti R."/>
            <person name="Tsui H.-C.T."/>
            <person name="Winkler M.E."/>
        </authorList>
    </citation>
    <scope>NUCLEOTIDE SEQUENCE</scope>
</reference>
<organism evidence="1">
    <name type="scientific">marine metagenome</name>
    <dbReference type="NCBI Taxonomy" id="408172"/>
    <lineage>
        <taxon>unclassified sequences</taxon>
        <taxon>metagenomes</taxon>
        <taxon>ecological metagenomes</taxon>
    </lineage>
</organism>
<dbReference type="PIRSF" id="PIRSF020736">
    <property type="entry name" value="MiaE"/>
    <property type="match status" value="1"/>
</dbReference>
<accession>A0A381R285</accession>
<dbReference type="PANTHER" id="PTHR42637">
    <property type="entry name" value="TRNA-(MS[2]IO[6]A)-HYDROXYLASE"/>
    <property type="match status" value="1"/>
</dbReference>
<dbReference type="EMBL" id="UINC01001653">
    <property type="protein sequence ID" value="SUZ85841.1"/>
    <property type="molecule type" value="Genomic_DNA"/>
</dbReference>
<dbReference type="PANTHER" id="PTHR42637:SF1">
    <property type="entry name" value="TRNA 2-(METHYLSULFANYL)-N(6)-ISOPENTENYLADENOSINE(37) HYDROXYLASE"/>
    <property type="match status" value="1"/>
</dbReference>
<protein>
    <recommendedName>
        <fullName evidence="2">tRNA-(Ms[2]io[6]A)-hydroxylase</fullName>
    </recommendedName>
</protein>
<dbReference type="SUPFAM" id="SSF47240">
    <property type="entry name" value="Ferritin-like"/>
    <property type="match status" value="1"/>
</dbReference>
<dbReference type="InterPro" id="IPR012347">
    <property type="entry name" value="Ferritin-like"/>
</dbReference>
<dbReference type="InterPro" id="IPR010386">
    <property type="entry name" value="tRNA-Hydrxlase_MiaE"/>
</dbReference>
<dbReference type="AlphaFoldDB" id="A0A381R285"/>
<name>A0A381R285_9ZZZZ</name>
<gene>
    <name evidence="1" type="ORF">METZ01_LOCUS38695</name>
</gene>
<dbReference type="Gene3D" id="1.20.1260.10">
    <property type="match status" value="1"/>
</dbReference>
<proteinExistence type="predicted"/>
<dbReference type="Pfam" id="PF06175">
    <property type="entry name" value="MiaE"/>
    <property type="match status" value="1"/>
</dbReference>
<sequence>MDVLLLDHAHCEKKAATTAISLIHRYPERNLSPYLSPLAREELLHFERVSSLLKKRKIPYRNLKSGRYASSLHQMVAITEPNRLKDSLLVCALIEARSCERFNCLAGYLEKSLGSFYSKLCEAESRHCDLYLNLYQDLFGEDWSARLKPLSELESDLINTPDSLFRFHSGI</sequence>
<evidence type="ECO:0008006" key="2">
    <source>
        <dbReference type="Google" id="ProtNLM"/>
    </source>
</evidence>